<evidence type="ECO:0000313" key="1">
    <source>
        <dbReference type="EMBL" id="GIX76268.1"/>
    </source>
</evidence>
<name>A0AAV4MVC9_9ARAC</name>
<keyword evidence="2" id="KW-1185">Reference proteome</keyword>
<organism evidence="1 2">
    <name type="scientific">Caerostris darwini</name>
    <dbReference type="NCBI Taxonomy" id="1538125"/>
    <lineage>
        <taxon>Eukaryota</taxon>
        <taxon>Metazoa</taxon>
        <taxon>Ecdysozoa</taxon>
        <taxon>Arthropoda</taxon>
        <taxon>Chelicerata</taxon>
        <taxon>Arachnida</taxon>
        <taxon>Araneae</taxon>
        <taxon>Araneomorphae</taxon>
        <taxon>Entelegynae</taxon>
        <taxon>Araneoidea</taxon>
        <taxon>Araneidae</taxon>
        <taxon>Caerostris</taxon>
    </lineage>
</organism>
<feature type="non-terminal residue" evidence="1">
    <location>
        <position position="44"/>
    </location>
</feature>
<proteinExistence type="predicted"/>
<dbReference type="AlphaFoldDB" id="A0AAV4MVC9"/>
<gene>
    <name evidence="1" type="primary">AVEN_261889_1</name>
    <name evidence="1" type="ORF">CDAR_418421</name>
</gene>
<dbReference type="Proteomes" id="UP001054837">
    <property type="component" value="Unassembled WGS sequence"/>
</dbReference>
<comment type="caution">
    <text evidence="1">The sequence shown here is derived from an EMBL/GenBank/DDBJ whole genome shotgun (WGS) entry which is preliminary data.</text>
</comment>
<sequence>MKSDATHFVMMHTVQYDYDDLIFLCDVSHVILAPLSKYSKLLST</sequence>
<accession>A0AAV4MVC9</accession>
<dbReference type="EMBL" id="BPLQ01000920">
    <property type="protein sequence ID" value="GIX76268.1"/>
    <property type="molecule type" value="Genomic_DNA"/>
</dbReference>
<reference evidence="1 2" key="1">
    <citation type="submission" date="2021-06" db="EMBL/GenBank/DDBJ databases">
        <title>Caerostris darwini draft genome.</title>
        <authorList>
            <person name="Kono N."/>
            <person name="Arakawa K."/>
        </authorList>
    </citation>
    <scope>NUCLEOTIDE SEQUENCE [LARGE SCALE GENOMIC DNA]</scope>
</reference>
<evidence type="ECO:0000313" key="2">
    <source>
        <dbReference type="Proteomes" id="UP001054837"/>
    </source>
</evidence>
<protein>
    <submittedName>
        <fullName evidence="1">Ubiquitin-like domain-containing protein</fullName>
    </submittedName>
</protein>